<keyword evidence="3" id="KW-0378">Hydrolase</keyword>
<feature type="binding site" evidence="8">
    <location>
        <position position="265"/>
    </location>
    <ligand>
        <name>Zn(2+)</name>
        <dbReference type="ChEBI" id="CHEBI:29105"/>
        <note>catalytic</note>
    </ligand>
</feature>
<evidence type="ECO:0000256" key="8">
    <source>
        <dbReference type="PROSITE-ProRule" id="PRU00276"/>
    </source>
</evidence>
<keyword evidence="1" id="KW-0645">Protease</keyword>
<dbReference type="InterPro" id="IPR024079">
    <property type="entry name" value="MetalloPept_cat_dom_sf"/>
</dbReference>
<evidence type="ECO:0000256" key="5">
    <source>
        <dbReference type="ARBA" id="ARBA00023049"/>
    </source>
</evidence>
<name>A0A915MSM3_MELJA</name>
<dbReference type="GO" id="GO:0004222">
    <property type="term" value="F:metalloendopeptidase activity"/>
    <property type="evidence" value="ECO:0007669"/>
    <property type="project" value="InterPro"/>
</dbReference>
<dbReference type="Pfam" id="PF13688">
    <property type="entry name" value="Reprolysin_5"/>
    <property type="match status" value="1"/>
</dbReference>
<dbReference type="Pfam" id="PF17771">
    <property type="entry name" value="ADAMTS_CR_2"/>
    <property type="match status" value="1"/>
</dbReference>
<evidence type="ECO:0000256" key="4">
    <source>
        <dbReference type="ARBA" id="ARBA00022833"/>
    </source>
</evidence>
<evidence type="ECO:0000256" key="6">
    <source>
        <dbReference type="ARBA" id="ARBA00023157"/>
    </source>
</evidence>
<evidence type="ECO:0000256" key="7">
    <source>
        <dbReference type="ARBA" id="ARBA00023180"/>
    </source>
</evidence>
<dbReference type="InterPro" id="IPR001590">
    <property type="entry name" value="Peptidase_M12B"/>
</dbReference>
<sequence length="490" mass="56389">MQQYSLFILPFILDQISTQLSPIIKQTIKFGNVSLVREIRFSENTTLVDDIKLLDRIFEQKIIKEQSTKKEEKKIIIKQKKRLVKDKGPRARILLVGDHSLFEKFFGLYGEDEYAAYNGLSLYLNGIFSQLKSVFDNQLYFFNKFSLRLEMVGVPMIILRPEDCPLRGPLQNFISQHYLDKINTTLINSSVPLTNSSIQLQLEKQQKQMNYVWRSLDSLVAVQWASQWVKQNEPTGNLPMHEHLMIITALIVAAHELAHSIGASHDGFGESENCSARQNFLMTPVSASHPFDAKFGDTFGNAFILSKCSRQQIEDFFKSSSDSNCLWSEEEEKNLFWSILEEEFQSSLNALTKNGSNTLFDDANYLMEEEKQFLNNKNKIEEEIKFLKILPGEQFNPSRQCQIAFGPGYGLCQRIDFLLLTSDSCRRLWCKDRRQRRWGPCETKGFLPLMDGSSCGDRKWCIRGQCRPMPGISKEGNKNSNNEENRSSGK</sequence>
<evidence type="ECO:0000256" key="3">
    <source>
        <dbReference type="ARBA" id="ARBA00022801"/>
    </source>
</evidence>
<evidence type="ECO:0000256" key="1">
    <source>
        <dbReference type="ARBA" id="ARBA00022670"/>
    </source>
</evidence>
<keyword evidence="6" id="KW-1015">Disulfide bond</keyword>
<protein>
    <submittedName>
        <fullName evidence="11">Peptidase M12B domain-containing protein</fullName>
    </submittedName>
</protein>
<evidence type="ECO:0000259" key="9">
    <source>
        <dbReference type="PROSITE" id="PS50215"/>
    </source>
</evidence>
<feature type="binding site" evidence="8">
    <location>
        <position position="255"/>
    </location>
    <ligand>
        <name>Zn(2+)</name>
        <dbReference type="ChEBI" id="CHEBI:29105"/>
        <note>catalytic</note>
    </ligand>
</feature>
<comment type="caution">
    <text evidence="8">Lacks conserved residue(s) required for the propagation of feature annotation.</text>
</comment>
<feature type="domain" description="Peptidase M12B" evidence="9">
    <location>
        <begin position="251"/>
        <end position="319"/>
    </location>
</feature>
<dbReference type="InterPro" id="IPR041645">
    <property type="entry name" value="ADAMTS_CR_2"/>
</dbReference>
<evidence type="ECO:0000313" key="10">
    <source>
        <dbReference type="Proteomes" id="UP000887561"/>
    </source>
</evidence>
<keyword evidence="5" id="KW-0482">Metalloprotease</keyword>
<dbReference type="Gene3D" id="3.40.1620.60">
    <property type="match status" value="1"/>
</dbReference>
<accession>A0A915MSM3</accession>
<reference evidence="11" key="1">
    <citation type="submission" date="2022-11" db="UniProtKB">
        <authorList>
            <consortium name="WormBaseParasite"/>
        </authorList>
    </citation>
    <scope>IDENTIFICATION</scope>
</reference>
<feature type="binding site" evidence="8">
    <location>
        <position position="259"/>
    </location>
    <ligand>
        <name>Zn(2+)</name>
        <dbReference type="ChEBI" id="CHEBI:29105"/>
        <note>catalytic</note>
    </ligand>
</feature>
<organism evidence="10 11">
    <name type="scientific">Meloidogyne javanica</name>
    <name type="common">Root-knot nematode worm</name>
    <dbReference type="NCBI Taxonomy" id="6303"/>
    <lineage>
        <taxon>Eukaryota</taxon>
        <taxon>Metazoa</taxon>
        <taxon>Ecdysozoa</taxon>
        <taxon>Nematoda</taxon>
        <taxon>Chromadorea</taxon>
        <taxon>Rhabditida</taxon>
        <taxon>Tylenchina</taxon>
        <taxon>Tylenchomorpha</taxon>
        <taxon>Tylenchoidea</taxon>
        <taxon>Meloidogynidae</taxon>
        <taxon>Meloidogyninae</taxon>
        <taxon>Meloidogyne</taxon>
        <taxon>Meloidogyne incognita group</taxon>
    </lineage>
</organism>
<evidence type="ECO:0000313" key="11">
    <source>
        <dbReference type="WBParaSite" id="scaffold5323_cov171.g9406"/>
    </source>
</evidence>
<keyword evidence="4 8" id="KW-0862">Zinc</keyword>
<dbReference type="Gene3D" id="3.40.390.10">
    <property type="entry name" value="Collagenase (Catalytic Domain)"/>
    <property type="match status" value="1"/>
</dbReference>
<evidence type="ECO:0000256" key="2">
    <source>
        <dbReference type="ARBA" id="ARBA00022723"/>
    </source>
</evidence>
<dbReference type="AlphaFoldDB" id="A0A915MSM3"/>
<proteinExistence type="predicted"/>
<keyword evidence="10" id="KW-1185">Reference proteome</keyword>
<dbReference type="GO" id="GO:0006508">
    <property type="term" value="P:proteolysis"/>
    <property type="evidence" value="ECO:0007669"/>
    <property type="project" value="UniProtKB-KW"/>
</dbReference>
<dbReference type="GO" id="GO:0046872">
    <property type="term" value="F:metal ion binding"/>
    <property type="evidence" value="ECO:0007669"/>
    <property type="project" value="UniProtKB-KW"/>
</dbReference>
<keyword evidence="7" id="KW-0325">Glycoprotein</keyword>
<dbReference type="Proteomes" id="UP000887561">
    <property type="component" value="Unplaced"/>
</dbReference>
<dbReference type="SUPFAM" id="SSF55486">
    <property type="entry name" value="Metalloproteases ('zincins'), catalytic domain"/>
    <property type="match status" value="1"/>
</dbReference>
<feature type="active site" evidence="8">
    <location>
        <position position="256"/>
    </location>
</feature>
<dbReference type="PROSITE" id="PS50215">
    <property type="entry name" value="ADAM_MEPRO"/>
    <property type="match status" value="1"/>
</dbReference>
<dbReference type="WBParaSite" id="scaffold5323_cov171.g9406">
    <property type="protein sequence ID" value="scaffold5323_cov171.g9406"/>
    <property type="gene ID" value="scaffold5323_cov171.g9406"/>
</dbReference>
<keyword evidence="2 8" id="KW-0479">Metal-binding</keyword>